<name>A0ABU0VY94_9RHOB</name>
<keyword evidence="2" id="KW-1185">Reference proteome</keyword>
<evidence type="ECO:0000313" key="2">
    <source>
        <dbReference type="Proteomes" id="UP001239680"/>
    </source>
</evidence>
<comment type="caution">
    <text evidence="1">The sequence shown here is derived from an EMBL/GenBank/DDBJ whole genome shotgun (WGS) entry which is preliminary data.</text>
</comment>
<reference evidence="1 2" key="1">
    <citation type="submission" date="2023-08" db="EMBL/GenBank/DDBJ databases">
        <title>Characterization of two Paracoccaceae strains isolated from Phycosphere and proposal of Xinfangfangia lacusdiani sp. nov.</title>
        <authorList>
            <person name="Deng Y."/>
            <person name="Zhang Y.Q."/>
        </authorList>
    </citation>
    <scope>NUCLEOTIDE SEQUENCE [LARGE SCALE GENOMIC DNA]</scope>
    <source>
        <strain evidence="1 2">CPCC 101601</strain>
    </source>
</reference>
<evidence type="ECO:0000313" key="1">
    <source>
        <dbReference type="EMBL" id="MDQ2066731.1"/>
    </source>
</evidence>
<organism evidence="1 2">
    <name type="scientific">Pseudogemmobacter lacusdianii</name>
    <dbReference type="NCBI Taxonomy" id="3069608"/>
    <lineage>
        <taxon>Bacteria</taxon>
        <taxon>Pseudomonadati</taxon>
        <taxon>Pseudomonadota</taxon>
        <taxon>Alphaproteobacteria</taxon>
        <taxon>Rhodobacterales</taxon>
        <taxon>Paracoccaceae</taxon>
        <taxon>Pseudogemmobacter</taxon>
    </lineage>
</organism>
<protein>
    <submittedName>
        <fullName evidence="1">Uncharacterized protein</fullName>
    </submittedName>
</protein>
<dbReference type="RefSeq" id="WP_306680440.1">
    <property type="nucleotide sequence ID" value="NZ_JAVDBT010000008.1"/>
</dbReference>
<gene>
    <name evidence="1" type="ORF">Q9295_10110</name>
</gene>
<proteinExistence type="predicted"/>
<dbReference type="EMBL" id="JAVDBT010000008">
    <property type="protein sequence ID" value="MDQ2066731.1"/>
    <property type="molecule type" value="Genomic_DNA"/>
</dbReference>
<accession>A0ABU0VY94</accession>
<dbReference type="Proteomes" id="UP001239680">
    <property type="component" value="Unassembled WGS sequence"/>
</dbReference>
<dbReference type="Pfam" id="PF22745">
    <property type="entry name" value="Nlig-Ia"/>
    <property type="match status" value="1"/>
</dbReference>
<sequence length="105" mass="12093">MQDATKFNRNLLVPWYLMASYAYYELDEPFLTDAAFDAMAKRMLQGWPAIRHRHKHLITEDDLKAGTLLNRDFPGIVKGAAMDLIQSTKKRKTDGRNPKARESPI</sequence>